<keyword evidence="1 3" id="KW-0238">DNA-binding</keyword>
<accession>A0ABQ0G2M6</accession>
<dbReference type="PANTHER" id="PTHR10270:SF161">
    <property type="entry name" value="SEX-DETERMINING REGION Y PROTEIN"/>
    <property type="match status" value="1"/>
</dbReference>
<dbReference type="SMART" id="SM00398">
    <property type="entry name" value="HMG"/>
    <property type="match status" value="1"/>
</dbReference>
<reference evidence="5 6" key="1">
    <citation type="submission" date="2024-09" db="EMBL/GenBank/DDBJ databases">
        <title>Itraconazole resistance in Madurella fahalii resulting from another homologue of gene encoding cytochrome P450 14-alpha sterol demethylase (CYP51).</title>
        <authorList>
            <person name="Yoshioka I."/>
            <person name="Fahal A.H."/>
            <person name="Kaneko S."/>
            <person name="Yaguchi T."/>
        </authorList>
    </citation>
    <scope>NUCLEOTIDE SEQUENCE [LARGE SCALE GENOMIC DNA]</scope>
    <source>
        <strain evidence="5 6">IFM 68171</strain>
    </source>
</reference>
<sequence>MASYLFQESKASIMAGHSSLSFIFNGDDVIVQYVADRNDPALLKHLQTAMQTYQSFNDGKPAALVRIKGSVQYWITTISFAQALDKNLYHIVATTIKPAAIKLVDKPVNHGKVTKVHIRRPRNQFILYRQWMSGRIHAENPGMTAASISQVVSHMWRSENPVVRAHFKALADEEDRKHKMLYPEYRYEAGRNPKPALRKRNLRHDPMTITERLIAAGY</sequence>
<protein>
    <submittedName>
        <fullName evidence="5">HMG box domain-containing protein</fullName>
    </submittedName>
</protein>
<dbReference type="InterPro" id="IPR036910">
    <property type="entry name" value="HMG_box_dom_sf"/>
</dbReference>
<dbReference type="PROSITE" id="PS50118">
    <property type="entry name" value="HMG_BOX_2"/>
    <property type="match status" value="1"/>
</dbReference>
<keyword evidence="3" id="KW-0539">Nucleus</keyword>
<dbReference type="Pfam" id="PF00505">
    <property type="entry name" value="HMG_box"/>
    <property type="match status" value="1"/>
</dbReference>
<dbReference type="Proteomes" id="UP001628179">
    <property type="component" value="Unassembled WGS sequence"/>
</dbReference>
<evidence type="ECO:0000256" key="3">
    <source>
        <dbReference type="PROSITE-ProRule" id="PRU00267"/>
    </source>
</evidence>
<keyword evidence="2" id="KW-0804">Transcription</keyword>
<organism evidence="5 6">
    <name type="scientific">Madurella fahalii</name>
    <dbReference type="NCBI Taxonomy" id="1157608"/>
    <lineage>
        <taxon>Eukaryota</taxon>
        <taxon>Fungi</taxon>
        <taxon>Dikarya</taxon>
        <taxon>Ascomycota</taxon>
        <taxon>Pezizomycotina</taxon>
        <taxon>Sordariomycetes</taxon>
        <taxon>Sordariomycetidae</taxon>
        <taxon>Sordariales</taxon>
        <taxon>Sordariales incertae sedis</taxon>
        <taxon>Madurella</taxon>
    </lineage>
</organism>
<evidence type="ECO:0000313" key="6">
    <source>
        <dbReference type="Proteomes" id="UP001628179"/>
    </source>
</evidence>
<dbReference type="InterPro" id="IPR009071">
    <property type="entry name" value="HMG_box_dom"/>
</dbReference>
<dbReference type="GeneID" id="98172975"/>
<gene>
    <name evidence="5" type="ORF">MFIFM68171_02230</name>
</gene>
<evidence type="ECO:0000313" key="5">
    <source>
        <dbReference type="EMBL" id="GAB1312020.1"/>
    </source>
</evidence>
<feature type="domain" description="HMG box" evidence="4">
    <location>
        <begin position="118"/>
        <end position="186"/>
    </location>
</feature>
<evidence type="ECO:0000259" key="4">
    <source>
        <dbReference type="PROSITE" id="PS50118"/>
    </source>
</evidence>
<dbReference type="Gene3D" id="1.10.30.10">
    <property type="entry name" value="High mobility group box domain"/>
    <property type="match status" value="1"/>
</dbReference>
<evidence type="ECO:0000256" key="2">
    <source>
        <dbReference type="ARBA" id="ARBA00023163"/>
    </source>
</evidence>
<evidence type="ECO:0000256" key="1">
    <source>
        <dbReference type="ARBA" id="ARBA00023125"/>
    </source>
</evidence>
<name>A0ABQ0G2M6_9PEZI</name>
<proteinExistence type="predicted"/>
<dbReference type="PANTHER" id="PTHR10270">
    <property type="entry name" value="SOX TRANSCRIPTION FACTOR"/>
    <property type="match status" value="1"/>
</dbReference>
<dbReference type="SUPFAM" id="SSF47095">
    <property type="entry name" value="HMG-box"/>
    <property type="match status" value="1"/>
</dbReference>
<feature type="DNA-binding region" description="HMG box" evidence="3">
    <location>
        <begin position="118"/>
        <end position="186"/>
    </location>
</feature>
<dbReference type="EMBL" id="BAAFSV010000001">
    <property type="protein sequence ID" value="GAB1312020.1"/>
    <property type="molecule type" value="Genomic_DNA"/>
</dbReference>
<keyword evidence="6" id="KW-1185">Reference proteome</keyword>
<dbReference type="RefSeq" id="XP_070913753.1">
    <property type="nucleotide sequence ID" value="XM_071057652.1"/>
</dbReference>
<comment type="caution">
    <text evidence="5">The sequence shown here is derived from an EMBL/GenBank/DDBJ whole genome shotgun (WGS) entry which is preliminary data.</text>
</comment>
<dbReference type="InterPro" id="IPR050140">
    <property type="entry name" value="SRY-related_HMG-box_TF-like"/>
</dbReference>
<dbReference type="CDD" id="cd01389">
    <property type="entry name" value="HMG-box_ROX1-like"/>
    <property type="match status" value="1"/>
</dbReference>